<dbReference type="OrthoDB" id="258352at2"/>
<sequence length="228" mass="25419">MTSSSSWLIHQWVVAGIVSSASRFVPIPFVDDVIREKCRWFVVSRTLAAHQQSEAIEALKPYYSSSGDSLRGCLLAFIRMPLKVLLFPIRKLVALVTSIHGVPLEIMRMVLVGRTLDRVLRDGEVPPTSGQAARMRLAFDDTFTHMDFRVIRAAMSDSLSSVSGWKAAAIASAKQILGHEKRSDETLTTESQVDTGAERVQAVLERPETLELFAEFDRRFDAALSRLN</sequence>
<name>A0A5C6CKZ8_9BACT</name>
<dbReference type="AlphaFoldDB" id="A0A5C6CKZ8"/>
<evidence type="ECO:0000313" key="1">
    <source>
        <dbReference type="EMBL" id="TWU25118.1"/>
    </source>
</evidence>
<gene>
    <name evidence="1" type="ORF">Pla52o_14160</name>
</gene>
<dbReference type="Proteomes" id="UP000316304">
    <property type="component" value="Unassembled WGS sequence"/>
</dbReference>
<evidence type="ECO:0000313" key="2">
    <source>
        <dbReference type="Proteomes" id="UP000316304"/>
    </source>
</evidence>
<accession>A0A5C6CKZ8</accession>
<dbReference type="RefSeq" id="WP_146593805.1">
    <property type="nucleotide sequence ID" value="NZ_SJPT01000002.1"/>
</dbReference>
<organism evidence="1 2">
    <name type="scientific">Novipirellula galeiformis</name>
    <dbReference type="NCBI Taxonomy" id="2528004"/>
    <lineage>
        <taxon>Bacteria</taxon>
        <taxon>Pseudomonadati</taxon>
        <taxon>Planctomycetota</taxon>
        <taxon>Planctomycetia</taxon>
        <taxon>Pirellulales</taxon>
        <taxon>Pirellulaceae</taxon>
        <taxon>Novipirellula</taxon>
    </lineage>
</organism>
<proteinExistence type="predicted"/>
<dbReference type="EMBL" id="SJPT01000002">
    <property type="protein sequence ID" value="TWU25118.1"/>
    <property type="molecule type" value="Genomic_DNA"/>
</dbReference>
<keyword evidence="2" id="KW-1185">Reference proteome</keyword>
<protein>
    <submittedName>
        <fullName evidence="1">Uncharacterized protein</fullName>
    </submittedName>
</protein>
<comment type="caution">
    <text evidence="1">The sequence shown here is derived from an EMBL/GenBank/DDBJ whole genome shotgun (WGS) entry which is preliminary data.</text>
</comment>
<reference evidence="1 2" key="1">
    <citation type="submission" date="2019-02" db="EMBL/GenBank/DDBJ databases">
        <title>Deep-cultivation of Planctomycetes and their phenomic and genomic characterization uncovers novel biology.</title>
        <authorList>
            <person name="Wiegand S."/>
            <person name="Jogler M."/>
            <person name="Boedeker C."/>
            <person name="Pinto D."/>
            <person name="Vollmers J."/>
            <person name="Rivas-Marin E."/>
            <person name="Kohn T."/>
            <person name="Peeters S.H."/>
            <person name="Heuer A."/>
            <person name="Rast P."/>
            <person name="Oberbeckmann S."/>
            <person name="Bunk B."/>
            <person name="Jeske O."/>
            <person name="Meyerdierks A."/>
            <person name="Storesund J.E."/>
            <person name="Kallscheuer N."/>
            <person name="Luecker S."/>
            <person name="Lage O.M."/>
            <person name="Pohl T."/>
            <person name="Merkel B.J."/>
            <person name="Hornburger P."/>
            <person name="Mueller R.-W."/>
            <person name="Bruemmer F."/>
            <person name="Labrenz M."/>
            <person name="Spormann A.M."/>
            <person name="Op Den Camp H."/>
            <person name="Overmann J."/>
            <person name="Amann R."/>
            <person name="Jetten M.S.M."/>
            <person name="Mascher T."/>
            <person name="Medema M.H."/>
            <person name="Devos D.P."/>
            <person name="Kaster A.-K."/>
            <person name="Ovreas L."/>
            <person name="Rohde M."/>
            <person name="Galperin M.Y."/>
            <person name="Jogler C."/>
        </authorList>
    </citation>
    <scope>NUCLEOTIDE SEQUENCE [LARGE SCALE GENOMIC DNA]</scope>
    <source>
        <strain evidence="1 2">Pla52o</strain>
    </source>
</reference>